<gene>
    <name evidence="3" type="ORF">C7K25_02100</name>
</gene>
<evidence type="ECO:0000259" key="2">
    <source>
        <dbReference type="Pfam" id="PF08751"/>
    </source>
</evidence>
<feature type="compositionally biased region" description="Polar residues" evidence="1">
    <location>
        <begin position="1170"/>
        <end position="1179"/>
    </location>
</feature>
<dbReference type="Pfam" id="PF13604">
    <property type="entry name" value="AAA_30"/>
    <property type="match status" value="1"/>
</dbReference>
<accession>A0ABT7C4P9</accession>
<dbReference type="SUPFAM" id="SSF52540">
    <property type="entry name" value="P-loop containing nucleoside triphosphate hydrolases"/>
    <property type="match status" value="2"/>
</dbReference>
<protein>
    <submittedName>
        <fullName evidence="3">Conjugal transfer protein</fullName>
    </submittedName>
</protein>
<evidence type="ECO:0000256" key="1">
    <source>
        <dbReference type="SAM" id="MobiDB-lite"/>
    </source>
</evidence>
<organism evidence="3 4">
    <name type="scientific">Gulosibacter molinativorax</name>
    <dbReference type="NCBI Taxonomy" id="256821"/>
    <lineage>
        <taxon>Bacteria</taxon>
        <taxon>Bacillati</taxon>
        <taxon>Actinomycetota</taxon>
        <taxon>Actinomycetes</taxon>
        <taxon>Micrococcales</taxon>
        <taxon>Microbacteriaceae</taxon>
        <taxon>Gulosibacter</taxon>
    </lineage>
</organism>
<name>A0ABT7C4P9_9MICO</name>
<feature type="region of interest" description="Disordered" evidence="1">
    <location>
        <begin position="1158"/>
        <end position="1179"/>
    </location>
</feature>
<keyword evidence="4" id="KW-1185">Reference proteome</keyword>
<sequence length="1179" mass="129936">MTVSMRVMSAGEGYRYLLKSVVTGDGNRDLTDALTRYYQEKGSPPGFWAGSALTGLEASAITADAEVTEEQLRFLIGQGRHPVTGEPLGSPYRSFLTRQERIDRRVQALPDTLEGEEREQQLELIETEERQRSTRHPVAGYDYTFSVPKSVSVWWAVADGGTQALIARAHHHAMAQVLDLLEREVVMTRVGHNGLAQVEVTGVIATAFDHYDSRSNEPQLHTHLVIANRVQGVHDGKWRAIDGRPMHAAVVALSEHYNNALADQLTRDFGIGWEARDRGPRRAPAWEITGIPDTLIEEFSSRSQAIDARTDELIADYEQQHGRRPSRKTIIRLRAQATLATRPDKQVYALAELTERWRARATSVLGQDASNWVQDVLSGTAPQPLLRADDIPLDTIDDIAQRVVATVGESRSTWKRWNLHSEASRLLKGIRFASITDREAVTGLIADRAEAASVRLTPPELAVSPTHFQRSDGSSTFRIKHGTLYTSQQMLDAEDLLLRLAHTHTAPLVPHDLLERVTRRTDRKGRRLGPDQAAAITLIATFARTVDVLIGPAGTGKTTTLASLRRAWELAHGKNSVVGLASSADAAQVLAADLGIRTENTVKWLHEHHAGRWRLRRGQLMIVDEASLSGTIALSRLAAHAEQAGAKLVLVGDWAQLGAVEAGGALGMLARDLDQTPELHDVRRFRNPWEKHASLCLRLGEASVIDEYDAHDRITAGTYEEVTERAYLAWQSDMRSGKQSILVAETLETVTTLNIRARTDRILTGHTSAGASITLSSGTEASEGDLVITRKNDRRLSTGGPRWVRNGDRWRITNIHGDGSVTVRRAGTRFGSAIRLPADYATHNLDLGYAITVHRAQGATVDTAHSIVHSPQMTRESLYVAMTRGRDANHAYVAIDQFPLEEHQKNPELDVTARSVLAGVLAHETAERSAHELLRAEHEHWSSIAQLAGEYDTIVTHAQHDHWLEILEASPLTTDQVEAITESDVYGALAAELRRAEAENYDIARLVPALIASRPLAGADDLAAVILHRLRAATTSQTGSTQARQPAKMIAGLIYEFTGGTDPLTQQALEERRVLIEQRAQALAEHAVRDRPRWLESLGTPPVQPAVQDQWMRNLRTVTAYRDRHGVTDPYRPVGDPPQNRNQSLDAIRAQQAVANAARLATAPGARTAPAQQQSGPRL</sequence>
<dbReference type="Pfam" id="PF08751">
    <property type="entry name" value="TrwC"/>
    <property type="match status" value="1"/>
</dbReference>
<reference evidence="3" key="1">
    <citation type="submission" date="2018-03" db="EMBL/GenBank/DDBJ databases">
        <authorList>
            <person name="Nunes O.C."/>
            <person name="Lopes A.R."/>
            <person name="Froufe H."/>
            <person name="Munoz-Merida A."/>
            <person name="Barroso C."/>
            <person name="Egas C."/>
        </authorList>
    </citation>
    <scope>NUCLEOTIDE SEQUENCE</scope>
    <source>
        <strain evidence="3">ON4</strain>
    </source>
</reference>
<evidence type="ECO:0000313" key="4">
    <source>
        <dbReference type="Proteomes" id="UP001170379"/>
    </source>
</evidence>
<dbReference type="Proteomes" id="UP001170379">
    <property type="component" value="Unassembled WGS sequence"/>
</dbReference>
<evidence type="ECO:0000313" key="3">
    <source>
        <dbReference type="EMBL" id="MDJ1370174.1"/>
    </source>
</evidence>
<dbReference type="Gene3D" id="3.40.50.300">
    <property type="entry name" value="P-loop containing nucleotide triphosphate hydrolases"/>
    <property type="match status" value="2"/>
</dbReference>
<feature type="domain" description="TrwC relaxase" evidence="2">
    <location>
        <begin position="10"/>
        <end position="363"/>
    </location>
</feature>
<dbReference type="CDD" id="cd18809">
    <property type="entry name" value="SF1_C_RecD"/>
    <property type="match status" value="1"/>
</dbReference>
<dbReference type="SUPFAM" id="SSF55464">
    <property type="entry name" value="Origin of replication-binding domain, RBD-like"/>
    <property type="match status" value="1"/>
</dbReference>
<proteinExistence type="predicted"/>
<dbReference type="InterPro" id="IPR014862">
    <property type="entry name" value="TrwC"/>
</dbReference>
<dbReference type="Gene3D" id="2.30.30.940">
    <property type="match status" value="1"/>
</dbReference>
<comment type="caution">
    <text evidence="3">The sequence shown here is derived from an EMBL/GenBank/DDBJ whole genome shotgun (WGS) entry which is preliminary data.</text>
</comment>
<dbReference type="InterPro" id="IPR027417">
    <property type="entry name" value="P-loop_NTPase"/>
</dbReference>
<reference evidence="3" key="2">
    <citation type="journal article" date="2022" name="Sci. Rep.">
        <title>In silico prediction of the enzymes involved in the degradation of the herbicide molinate by Gulosibacter molinativorax ON4T.</title>
        <authorList>
            <person name="Lopes A.R."/>
            <person name="Bunin E."/>
            <person name="Viana A.T."/>
            <person name="Froufe H."/>
            <person name="Munoz-Merida A."/>
            <person name="Pinho D."/>
            <person name="Figueiredo J."/>
            <person name="Barroso C."/>
            <person name="Vaz-Moreira I."/>
            <person name="Bellanger X."/>
            <person name="Egas C."/>
            <person name="Nunes O.C."/>
        </authorList>
    </citation>
    <scope>NUCLEOTIDE SEQUENCE</scope>
    <source>
        <strain evidence="3">ON4</strain>
    </source>
</reference>
<dbReference type="EMBL" id="PXVD01000003">
    <property type="protein sequence ID" value="MDJ1370174.1"/>
    <property type="molecule type" value="Genomic_DNA"/>
</dbReference>
<dbReference type="NCBIfam" id="NF041492">
    <property type="entry name" value="MobF"/>
    <property type="match status" value="1"/>
</dbReference>